<evidence type="ECO:0000313" key="4">
    <source>
        <dbReference type="Proteomes" id="UP000598426"/>
    </source>
</evidence>
<feature type="transmembrane region" description="Helical" evidence="2">
    <location>
        <begin position="26"/>
        <end position="51"/>
    </location>
</feature>
<name>A0ABR8NSD0_9MICO</name>
<keyword evidence="2" id="KW-0472">Membrane</keyword>
<comment type="caution">
    <text evidence="3">The sequence shown here is derived from an EMBL/GenBank/DDBJ whole genome shotgun (WGS) entry which is preliminary data.</text>
</comment>
<proteinExistence type="predicted"/>
<feature type="transmembrane region" description="Helical" evidence="2">
    <location>
        <begin position="118"/>
        <end position="143"/>
    </location>
</feature>
<evidence type="ECO:0000313" key="3">
    <source>
        <dbReference type="EMBL" id="MBD3943546.1"/>
    </source>
</evidence>
<dbReference type="RefSeq" id="WP_191173150.1">
    <property type="nucleotide sequence ID" value="NZ_JACXZS010000014.1"/>
</dbReference>
<feature type="compositionally biased region" description="Basic and acidic residues" evidence="1">
    <location>
        <begin position="176"/>
        <end position="187"/>
    </location>
</feature>
<dbReference type="Proteomes" id="UP000598426">
    <property type="component" value="Unassembled WGS sequence"/>
</dbReference>
<reference evidence="3 4" key="1">
    <citation type="submission" date="2020-09" db="EMBL/GenBank/DDBJ databases">
        <title>Isolation and identification of active actinomycetes.</title>
        <authorList>
            <person name="Li X."/>
        </authorList>
    </citation>
    <scope>NUCLEOTIDE SEQUENCE [LARGE SCALE GENOMIC DNA]</scope>
    <source>
        <strain evidence="3 4">NEAU-LLC</strain>
    </source>
</reference>
<organism evidence="3 4">
    <name type="scientific">Microbacterium helvum</name>
    <dbReference type="NCBI Taxonomy" id="2773713"/>
    <lineage>
        <taxon>Bacteria</taxon>
        <taxon>Bacillati</taxon>
        <taxon>Actinomycetota</taxon>
        <taxon>Actinomycetes</taxon>
        <taxon>Micrococcales</taxon>
        <taxon>Microbacteriaceae</taxon>
        <taxon>Microbacterium</taxon>
    </lineage>
</organism>
<protein>
    <recommendedName>
        <fullName evidence="5">C4-dicarboxylate ABC transporter permease</fullName>
    </recommendedName>
</protein>
<sequence>MIGVVGAVATVWAAYAVGLYMPGRIFRGWIATVDYANALFMILWASTLIGFGANDGRRYHIRFGSRIRRTSYSDAVVIALFAATGALWGELVLRPVMNGRAIDPAYLRHVPAGMSVDALASGVTVVIVTYYAALGLVFAVNLLGMRFNPVDLDYYTTITRRPIRFGRPSERPTTSEGKEHSLTEPERQQPWSCAHW</sequence>
<keyword evidence="2" id="KW-1133">Transmembrane helix</keyword>
<gene>
    <name evidence="3" type="ORF">IF188_17785</name>
</gene>
<feature type="transmembrane region" description="Helical" evidence="2">
    <location>
        <begin position="72"/>
        <end position="89"/>
    </location>
</feature>
<evidence type="ECO:0000256" key="1">
    <source>
        <dbReference type="SAM" id="MobiDB-lite"/>
    </source>
</evidence>
<keyword evidence="2" id="KW-0812">Transmembrane</keyword>
<feature type="region of interest" description="Disordered" evidence="1">
    <location>
        <begin position="165"/>
        <end position="196"/>
    </location>
</feature>
<keyword evidence="4" id="KW-1185">Reference proteome</keyword>
<accession>A0ABR8NSD0</accession>
<dbReference type="EMBL" id="JACXZS010000014">
    <property type="protein sequence ID" value="MBD3943546.1"/>
    <property type="molecule type" value="Genomic_DNA"/>
</dbReference>
<evidence type="ECO:0000256" key="2">
    <source>
        <dbReference type="SAM" id="Phobius"/>
    </source>
</evidence>
<evidence type="ECO:0008006" key="5">
    <source>
        <dbReference type="Google" id="ProtNLM"/>
    </source>
</evidence>